<evidence type="ECO:0000256" key="1">
    <source>
        <dbReference type="SAM" id="Phobius"/>
    </source>
</evidence>
<dbReference type="Proteomes" id="UP000005237">
    <property type="component" value="Unassembled WGS sequence"/>
</dbReference>
<reference evidence="3" key="1">
    <citation type="submission" date="2010-08" db="EMBL/GenBank/DDBJ databases">
        <authorList>
            <consortium name="Caenorhabditis japonica Sequencing Consortium"/>
            <person name="Wilson R.K."/>
        </authorList>
    </citation>
    <scope>NUCLEOTIDE SEQUENCE [LARGE SCALE GENOMIC DNA]</scope>
    <source>
        <strain evidence="3">DF5081</strain>
    </source>
</reference>
<proteinExistence type="predicted"/>
<accession>A0A8R1DLL8</accession>
<dbReference type="PROSITE" id="PS51257">
    <property type="entry name" value="PROKAR_LIPOPROTEIN"/>
    <property type="match status" value="1"/>
</dbReference>
<dbReference type="OMA" id="MIAISAC"/>
<dbReference type="EnsemblMetazoa" id="CJA06149.1">
    <property type="protein sequence ID" value="CJA06149.1"/>
    <property type="gene ID" value="WBGene00125353"/>
</dbReference>
<keyword evidence="3" id="KW-1185">Reference proteome</keyword>
<feature type="transmembrane region" description="Helical" evidence="1">
    <location>
        <begin position="12"/>
        <end position="39"/>
    </location>
</feature>
<organism evidence="2 3">
    <name type="scientific">Caenorhabditis japonica</name>
    <dbReference type="NCBI Taxonomy" id="281687"/>
    <lineage>
        <taxon>Eukaryota</taxon>
        <taxon>Metazoa</taxon>
        <taxon>Ecdysozoa</taxon>
        <taxon>Nematoda</taxon>
        <taxon>Chromadorea</taxon>
        <taxon>Rhabditida</taxon>
        <taxon>Rhabditina</taxon>
        <taxon>Rhabditomorpha</taxon>
        <taxon>Rhabditoidea</taxon>
        <taxon>Rhabditidae</taxon>
        <taxon>Peloderinae</taxon>
        <taxon>Caenorhabditis</taxon>
    </lineage>
</organism>
<keyword evidence="1" id="KW-0472">Membrane</keyword>
<evidence type="ECO:0000313" key="3">
    <source>
        <dbReference type="Proteomes" id="UP000005237"/>
    </source>
</evidence>
<reference evidence="2" key="2">
    <citation type="submission" date="2022-06" db="UniProtKB">
        <authorList>
            <consortium name="EnsemblMetazoa"/>
        </authorList>
    </citation>
    <scope>IDENTIFICATION</scope>
    <source>
        <strain evidence="2">DF5081</strain>
    </source>
</reference>
<dbReference type="AlphaFoldDB" id="A0A8R1DLL8"/>
<keyword evidence="1" id="KW-0812">Transmembrane</keyword>
<protein>
    <submittedName>
        <fullName evidence="2">Uncharacterized protein</fullName>
    </submittedName>
</protein>
<sequence>MAKSDAFQSYTMIMWILMIAMIAISACGAVIAIILRLGLMTKLTKSMLRATNNMQIAGRLLKRQRLDPPIIATIACERGGITENEICADYDKQFKKPVNLVGKVYGIDSVTKDFVKYFAAGVLKGEKGDKKEKKDKNKKKEK</sequence>
<evidence type="ECO:0000313" key="2">
    <source>
        <dbReference type="EnsemblMetazoa" id="CJA06149.1"/>
    </source>
</evidence>
<keyword evidence="1" id="KW-1133">Transmembrane helix</keyword>
<name>A0A8R1DLL8_CAEJA</name>